<dbReference type="SUPFAM" id="SSF51658">
    <property type="entry name" value="Xylose isomerase-like"/>
    <property type="match status" value="1"/>
</dbReference>
<dbReference type="HOGENOM" id="CLU_089586_0_0_7"/>
<reference evidence="2" key="1">
    <citation type="journal article" date="2015" name="Genome Announc.">
        <title>High-Quality Draft Genome Sequence of Desulfovibrio carbinoliphilus FW-101-2B, an Organic Acid-Oxidizing Sulfate-Reducing Bacterium Isolated from Uranium(VI)-Contaminated Groundwater.</title>
        <authorList>
            <person name="Ramsay B.D."/>
            <person name="Hwang C."/>
            <person name="Woo H.L."/>
            <person name="Carroll S.L."/>
            <person name="Lucas S."/>
            <person name="Han J."/>
            <person name="Lapidus A.L."/>
            <person name="Cheng J.F."/>
            <person name="Goodwin L.A."/>
            <person name="Pitluck S."/>
            <person name="Peters L."/>
            <person name="Chertkov O."/>
            <person name="Held B."/>
            <person name="Detter J.C."/>
            <person name="Han C.S."/>
            <person name="Tapia R."/>
            <person name="Land M.L."/>
            <person name="Hauser L.J."/>
            <person name="Kyrpides N.C."/>
            <person name="Ivanova N.N."/>
            <person name="Mikhailova N."/>
            <person name="Pagani I."/>
            <person name="Woyke T."/>
            <person name="Arkin A.P."/>
            <person name="Dehal P."/>
            <person name="Chivian D."/>
            <person name="Criddle C.S."/>
            <person name="Wu W."/>
            <person name="Chakraborty R."/>
            <person name="Hazen T.C."/>
            <person name="Fields M.W."/>
        </authorList>
    </citation>
    <scope>NUCLEOTIDE SEQUENCE [LARGE SCALE GENOMIC DNA]</scope>
    <source>
        <strain evidence="2">FW-101-2B</strain>
    </source>
</reference>
<evidence type="ECO:0000313" key="1">
    <source>
        <dbReference type="EMBL" id="EHJ47705.1"/>
    </source>
</evidence>
<dbReference type="STRING" id="694327.DFW101_1697"/>
<gene>
    <name evidence="1" type="ORF">DFW101_1697</name>
</gene>
<keyword evidence="2" id="KW-1185">Reference proteome</keyword>
<sequence>MIQNCNTSFSWHTAAPSCVFPETAAINCRRLARSVAEVGLYLLELHACLAYGPDDLPRKDYGLAYHLHLPLDLPWRLGGETVFYAMEGLLEKTAYLHPWAFVLHPPERPDDLHAFLGALAASGRDPQAVLLENTDTASPADVLALADAAGCGVCLDLGHLLAMGHALPTDDPRLAPAARMLHVYSPFGVEGPPPGRSHSHRTLSCLSPEGREVLMWMLTRLRPRTVVAEVFTPVHLLESLAVLDAVAGEAARNCPAGDGA</sequence>
<evidence type="ECO:0000313" key="2">
    <source>
        <dbReference type="Proteomes" id="UP000004662"/>
    </source>
</evidence>
<evidence type="ECO:0008006" key="3">
    <source>
        <dbReference type="Google" id="ProtNLM"/>
    </source>
</evidence>
<dbReference type="InterPro" id="IPR036237">
    <property type="entry name" value="Xyl_isomerase-like_sf"/>
</dbReference>
<protein>
    <recommendedName>
        <fullName evidence="3">Xylose isomerase domain-containing protein TIM barrel</fullName>
    </recommendedName>
</protein>
<dbReference type="eggNOG" id="COG1082">
    <property type="taxonomic scope" value="Bacteria"/>
</dbReference>
<organism evidence="1 2">
    <name type="scientific">Solidesulfovibrio carbinoliphilus subsp. oakridgensis</name>
    <dbReference type="NCBI Taxonomy" id="694327"/>
    <lineage>
        <taxon>Bacteria</taxon>
        <taxon>Pseudomonadati</taxon>
        <taxon>Thermodesulfobacteriota</taxon>
        <taxon>Desulfovibrionia</taxon>
        <taxon>Desulfovibrionales</taxon>
        <taxon>Desulfovibrionaceae</taxon>
        <taxon>Solidesulfovibrio</taxon>
    </lineage>
</organism>
<dbReference type="OrthoDB" id="9792261at2"/>
<dbReference type="AlphaFoldDB" id="G7Q811"/>
<proteinExistence type="predicted"/>
<dbReference type="NCBIfam" id="NF041277">
    <property type="entry name" value="coba_remo_CbiR"/>
    <property type="match status" value="1"/>
</dbReference>
<dbReference type="Gene3D" id="3.20.20.150">
    <property type="entry name" value="Divalent-metal-dependent TIM barrel enzymes"/>
    <property type="match status" value="1"/>
</dbReference>
<dbReference type="RefSeq" id="WP_009181099.1">
    <property type="nucleotide sequence ID" value="NZ_CM001368.1"/>
</dbReference>
<name>G7Q811_9BACT</name>
<dbReference type="EMBL" id="CM001368">
    <property type="protein sequence ID" value="EHJ47705.1"/>
    <property type="molecule type" value="Genomic_DNA"/>
</dbReference>
<accession>G7Q811</accession>
<dbReference type="Proteomes" id="UP000004662">
    <property type="component" value="Chromosome"/>
</dbReference>